<evidence type="ECO:0000256" key="6">
    <source>
        <dbReference type="ARBA" id="ARBA00023157"/>
    </source>
</evidence>
<evidence type="ECO:0000256" key="7">
    <source>
        <dbReference type="PROSITE-ProRule" id="PRU00124"/>
    </source>
</evidence>
<dbReference type="SMART" id="SM00192">
    <property type="entry name" value="LDLa"/>
    <property type="match status" value="2"/>
</dbReference>
<proteinExistence type="predicted"/>
<gene>
    <name evidence="8" type="ORF">SMN809_LOCUS82060</name>
</gene>
<evidence type="ECO:0000256" key="2">
    <source>
        <dbReference type="ARBA" id="ARBA00022692"/>
    </source>
</evidence>
<keyword evidence="2" id="KW-0812">Transmembrane</keyword>
<evidence type="ECO:0000256" key="1">
    <source>
        <dbReference type="ARBA" id="ARBA00004167"/>
    </source>
</evidence>
<feature type="disulfide bond" evidence="7">
    <location>
        <begin position="48"/>
        <end position="60"/>
    </location>
</feature>
<accession>A0A8S3JUF2</accession>
<feature type="disulfide bond" evidence="7">
    <location>
        <begin position="55"/>
        <end position="73"/>
    </location>
</feature>
<dbReference type="SUPFAM" id="SSF57424">
    <property type="entry name" value="LDL receptor-like module"/>
    <property type="match status" value="1"/>
</dbReference>
<keyword evidence="6 7" id="KW-1015">Disulfide bond</keyword>
<dbReference type="CDD" id="cd00112">
    <property type="entry name" value="LDLa"/>
    <property type="match status" value="1"/>
</dbReference>
<keyword evidence="5" id="KW-0472">Membrane</keyword>
<dbReference type="PRINTS" id="PR00261">
    <property type="entry name" value="LDLRECEPTOR"/>
</dbReference>
<dbReference type="InterPro" id="IPR036055">
    <property type="entry name" value="LDL_receptor-like_sf"/>
</dbReference>
<evidence type="ECO:0000313" key="9">
    <source>
        <dbReference type="Proteomes" id="UP000676336"/>
    </source>
</evidence>
<dbReference type="GO" id="GO:0005886">
    <property type="term" value="C:plasma membrane"/>
    <property type="evidence" value="ECO:0007669"/>
    <property type="project" value="TreeGrafter"/>
</dbReference>
<reference evidence="8" key="1">
    <citation type="submission" date="2021-02" db="EMBL/GenBank/DDBJ databases">
        <authorList>
            <person name="Nowell W R."/>
        </authorList>
    </citation>
    <scope>NUCLEOTIDE SEQUENCE</scope>
</reference>
<dbReference type="AlphaFoldDB" id="A0A8S3JUF2"/>
<evidence type="ECO:0000256" key="4">
    <source>
        <dbReference type="ARBA" id="ARBA00022989"/>
    </source>
</evidence>
<organism evidence="8 9">
    <name type="scientific">Rotaria magnacalcarata</name>
    <dbReference type="NCBI Taxonomy" id="392030"/>
    <lineage>
        <taxon>Eukaryota</taxon>
        <taxon>Metazoa</taxon>
        <taxon>Spiralia</taxon>
        <taxon>Gnathifera</taxon>
        <taxon>Rotifera</taxon>
        <taxon>Eurotatoria</taxon>
        <taxon>Bdelloidea</taxon>
        <taxon>Philodinida</taxon>
        <taxon>Philodinidae</taxon>
        <taxon>Rotaria</taxon>
    </lineage>
</organism>
<dbReference type="GO" id="GO:0016192">
    <property type="term" value="P:vesicle-mediated transport"/>
    <property type="evidence" value="ECO:0007669"/>
    <property type="project" value="UniProtKB-ARBA"/>
</dbReference>
<dbReference type="PANTHER" id="PTHR24270">
    <property type="entry name" value="LOW-DENSITY LIPOPROTEIN RECEPTOR-RELATED"/>
    <property type="match status" value="1"/>
</dbReference>
<keyword evidence="4" id="KW-1133">Transmembrane helix</keyword>
<dbReference type="Proteomes" id="UP000676336">
    <property type="component" value="Unassembled WGS sequence"/>
</dbReference>
<dbReference type="InterPro" id="IPR002172">
    <property type="entry name" value="LDrepeatLR_classA_rpt"/>
</dbReference>
<comment type="caution">
    <text evidence="8">The sequence shown here is derived from an EMBL/GenBank/DDBJ whole genome shotgun (WGS) entry which is preliminary data.</text>
</comment>
<protein>
    <submittedName>
        <fullName evidence="8">Uncharacterized protein</fullName>
    </submittedName>
</protein>
<dbReference type="InterPro" id="IPR050685">
    <property type="entry name" value="LDLR"/>
</dbReference>
<evidence type="ECO:0000256" key="3">
    <source>
        <dbReference type="ARBA" id="ARBA00022737"/>
    </source>
</evidence>
<evidence type="ECO:0000256" key="5">
    <source>
        <dbReference type="ARBA" id="ARBA00023136"/>
    </source>
</evidence>
<dbReference type="EMBL" id="CAJOBI010350363">
    <property type="protein sequence ID" value="CAF5220802.1"/>
    <property type="molecule type" value="Genomic_DNA"/>
</dbReference>
<feature type="non-terminal residue" evidence="8">
    <location>
        <position position="1"/>
    </location>
</feature>
<dbReference type="Pfam" id="PF00057">
    <property type="entry name" value="Ldl_recept_a"/>
    <property type="match status" value="1"/>
</dbReference>
<comment type="caution">
    <text evidence="7">Lacks conserved residue(s) required for the propagation of feature annotation.</text>
</comment>
<dbReference type="Gene3D" id="4.10.400.10">
    <property type="entry name" value="Low-density Lipoprotein Receptor"/>
    <property type="match status" value="1"/>
</dbReference>
<evidence type="ECO:0000313" key="8">
    <source>
        <dbReference type="EMBL" id="CAF5220802.1"/>
    </source>
</evidence>
<feature type="non-terminal residue" evidence="8">
    <location>
        <position position="181"/>
    </location>
</feature>
<comment type="subcellular location">
    <subcellularLocation>
        <location evidence="1">Membrane</location>
        <topology evidence="1">Single-pass membrane protein</topology>
    </subcellularLocation>
</comment>
<dbReference type="PROSITE" id="PS50068">
    <property type="entry name" value="LDLRA_2"/>
    <property type="match status" value="1"/>
</dbReference>
<dbReference type="FunFam" id="4.10.400.10:FF:000113">
    <property type="entry name" value="Low-density lipoprotein receptor-related protein 8"/>
    <property type="match status" value="1"/>
</dbReference>
<sequence length="181" mass="20832">NFSSNTPLVNREQQTTINRISFQQYCDSFWDLEKHVDEMSSSCKYWICKKDEYQCGTGQCIALAWVCDGEWDCSDASDEEAISLNKNRLIHNSLLRNFSFHVEKCRIRYSNAPFSKYCNVSFEFGCYLYGVLNPLNITLNRPCINLTQIGDGVEDCHNAYDEKNTFSSNAGLGGMWGFNFR</sequence>
<name>A0A8S3JUF2_9BILA</name>
<keyword evidence="3" id="KW-0677">Repeat</keyword>